<dbReference type="InterPro" id="IPR001611">
    <property type="entry name" value="Leu-rich_rpt"/>
</dbReference>
<keyword evidence="4" id="KW-0805">Transcription regulation</keyword>
<dbReference type="Pfam" id="PF02362">
    <property type="entry name" value="B3"/>
    <property type="match status" value="2"/>
</dbReference>
<dbReference type="GO" id="GO:0003677">
    <property type="term" value="F:DNA binding"/>
    <property type="evidence" value="ECO:0007669"/>
    <property type="project" value="UniProtKB-KW"/>
</dbReference>
<dbReference type="Gene3D" id="2.40.330.10">
    <property type="entry name" value="DNA-binding pseudobarrel domain"/>
    <property type="match status" value="2"/>
</dbReference>
<dbReference type="Pfam" id="PF00560">
    <property type="entry name" value="LRR_1"/>
    <property type="match status" value="1"/>
</dbReference>
<dbReference type="AlphaFoldDB" id="A0A0D9Z3U4"/>
<dbReference type="InterPro" id="IPR050216">
    <property type="entry name" value="LRR_domain-containing"/>
</dbReference>
<dbReference type="InterPro" id="IPR015300">
    <property type="entry name" value="DNA-bd_pseudobarrel_sf"/>
</dbReference>
<evidence type="ECO:0000259" key="10">
    <source>
        <dbReference type="PROSITE" id="PS50863"/>
    </source>
</evidence>
<proteinExistence type="inferred from homology"/>
<dbReference type="InterPro" id="IPR003591">
    <property type="entry name" value="Leu-rich_rpt_typical-subtyp"/>
</dbReference>
<dbReference type="Gramene" id="OGLUM03G08230.1">
    <property type="protein sequence ID" value="OGLUM03G08230.1"/>
    <property type="gene ID" value="OGLUM03G08230"/>
</dbReference>
<dbReference type="EnsemblPlants" id="OGLUM03G08230.1">
    <property type="protein sequence ID" value="OGLUM03G08230.1"/>
    <property type="gene ID" value="OGLUM03G08230"/>
</dbReference>
<keyword evidence="6" id="KW-0804">Transcription</keyword>
<keyword evidence="3" id="KW-0677">Repeat</keyword>
<evidence type="ECO:0000256" key="2">
    <source>
        <dbReference type="ARBA" id="ARBA00022614"/>
    </source>
</evidence>
<dbReference type="InterPro" id="IPR003340">
    <property type="entry name" value="B3_DNA-bd"/>
</dbReference>
<dbReference type="STRING" id="40148.A0A0D9Z3U4"/>
<organism evidence="11">
    <name type="scientific">Oryza glumipatula</name>
    <dbReference type="NCBI Taxonomy" id="40148"/>
    <lineage>
        <taxon>Eukaryota</taxon>
        <taxon>Viridiplantae</taxon>
        <taxon>Streptophyta</taxon>
        <taxon>Embryophyta</taxon>
        <taxon>Tracheophyta</taxon>
        <taxon>Spermatophyta</taxon>
        <taxon>Magnoliopsida</taxon>
        <taxon>Liliopsida</taxon>
        <taxon>Poales</taxon>
        <taxon>Poaceae</taxon>
        <taxon>BOP clade</taxon>
        <taxon>Oryzoideae</taxon>
        <taxon>Oryzeae</taxon>
        <taxon>Oryzinae</taxon>
        <taxon>Oryza</taxon>
    </lineage>
</organism>
<evidence type="ECO:0000256" key="6">
    <source>
        <dbReference type="ARBA" id="ARBA00023163"/>
    </source>
</evidence>
<evidence type="ECO:0000256" key="8">
    <source>
        <dbReference type="ARBA" id="ARBA00023786"/>
    </source>
</evidence>
<evidence type="ECO:0000313" key="12">
    <source>
        <dbReference type="Proteomes" id="UP000026961"/>
    </source>
</evidence>
<dbReference type="Gene3D" id="3.80.10.10">
    <property type="entry name" value="Ribonuclease Inhibitor"/>
    <property type="match status" value="1"/>
</dbReference>
<dbReference type="SUPFAM" id="SSF52058">
    <property type="entry name" value="L domain-like"/>
    <property type="match status" value="1"/>
</dbReference>
<dbReference type="Pfam" id="PF23598">
    <property type="entry name" value="LRR_14"/>
    <property type="match status" value="1"/>
</dbReference>
<dbReference type="InterPro" id="IPR032675">
    <property type="entry name" value="LRR_dom_sf"/>
</dbReference>
<dbReference type="CDD" id="cd10017">
    <property type="entry name" value="B3_DNA"/>
    <property type="match status" value="2"/>
</dbReference>
<keyword evidence="12" id="KW-1185">Reference proteome</keyword>
<evidence type="ECO:0000256" key="9">
    <source>
        <dbReference type="ARBA" id="ARBA00037519"/>
    </source>
</evidence>
<feature type="domain" description="TF-B3" evidence="10">
    <location>
        <begin position="298"/>
        <end position="395"/>
    </location>
</feature>
<comment type="subcellular location">
    <subcellularLocation>
        <location evidence="1">Nucleus</location>
    </subcellularLocation>
</comment>
<dbReference type="SMART" id="SM00369">
    <property type="entry name" value="LRR_TYP"/>
    <property type="match status" value="5"/>
</dbReference>
<keyword evidence="5" id="KW-0238">DNA-binding</keyword>
<name>A0A0D9Z3U4_9ORYZ</name>
<evidence type="ECO:0000256" key="4">
    <source>
        <dbReference type="ARBA" id="ARBA00023015"/>
    </source>
</evidence>
<dbReference type="PANTHER" id="PTHR48051">
    <property type="match status" value="1"/>
</dbReference>
<dbReference type="GO" id="GO:0005737">
    <property type="term" value="C:cytoplasm"/>
    <property type="evidence" value="ECO:0007669"/>
    <property type="project" value="TreeGrafter"/>
</dbReference>
<dbReference type="HOGENOM" id="CLU_502881_0_0_1"/>
<dbReference type="SMART" id="SM01019">
    <property type="entry name" value="B3"/>
    <property type="match status" value="2"/>
</dbReference>
<dbReference type="InterPro" id="IPR055414">
    <property type="entry name" value="LRR_R13L4/SHOC2-like"/>
</dbReference>
<evidence type="ECO:0000313" key="11">
    <source>
        <dbReference type="EnsemblPlants" id="OGLUM03G08230.1"/>
    </source>
</evidence>
<evidence type="ECO:0000256" key="1">
    <source>
        <dbReference type="ARBA" id="ARBA00004123"/>
    </source>
</evidence>
<reference evidence="11" key="2">
    <citation type="submission" date="2018-05" db="EMBL/GenBank/DDBJ databases">
        <title>OgluRS3 (Oryza glumaepatula Reference Sequence Version 3).</title>
        <authorList>
            <person name="Zhang J."/>
            <person name="Kudrna D."/>
            <person name="Lee S."/>
            <person name="Talag J."/>
            <person name="Welchert J."/>
            <person name="Wing R.A."/>
        </authorList>
    </citation>
    <scope>NUCLEOTIDE SEQUENCE [LARGE SCALE GENOMIC DNA]</scope>
</reference>
<keyword evidence="2" id="KW-0433">Leucine-rich repeat</keyword>
<dbReference type="GO" id="GO:0005634">
    <property type="term" value="C:nucleus"/>
    <property type="evidence" value="ECO:0007669"/>
    <property type="project" value="UniProtKB-SubCell"/>
</dbReference>
<dbReference type="PROSITE" id="PS50863">
    <property type="entry name" value="B3"/>
    <property type="match status" value="2"/>
</dbReference>
<evidence type="ECO:0000256" key="5">
    <source>
        <dbReference type="ARBA" id="ARBA00023125"/>
    </source>
</evidence>
<dbReference type="PROSITE" id="PS51450">
    <property type="entry name" value="LRR"/>
    <property type="match status" value="2"/>
</dbReference>
<dbReference type="SMART" id="SM00364">
    <property type="entry name" value="LRR_BAC"/>
    <property type="match status" value="6"/>
</dbReference>
<comment type="similarity">
    <text evidence="8">Belongs to the SHOC2 family.</text>
</comment>
<protein>
    <recommendedName>
        <fullName evidence="10">TF-B3 domain-containing protein</fullName>
    </recommendedName>
</protein>
<accession>A0A0D9Z3U4</accession>
<dbReference type="Proteomes" id="UP000026961">
    <property type="component" value="Chromosome 3"/>
</dbReference>
<dbReference type="PANTHER" id="PTHR48051:SF1">
    <property type="entry name" value="RAS SUPPRESSOR PROTEIN 1"/>
    <property type="match status" value="1"/>
</dbReference>
<dbReference type="SUPFAM" id="SSF101936">
    <property type="entry name" value="DNA-binding pseudobarrel domain"/>
    <property type="match status" value="2"/>
</dbReference>
<dbReference type="eggNOG" id="KOG0619">
    <property type="taxonomic scope" value="Eukaryota"/>
</dbReference>
<reference evidence="11" key="1">
    <citation type="submission" date="2015-04" db="UniProtKB">
        <authorList>
            <consortium name="EnsemblPlants"/>
        </authorList>
    </citation>
    <scope>IDENTIFICATION</scope>
</reference>
<feature type="domain" description="TF-B3" evidence="10">
    <location>
        <begin position="444"/>
        <end position="551"/>
    </location>
</feature>
<comment type="function">
    <text evidence="9">Leucine-rich repeat protein that likely mediates protein interactions, possibly in the context of signal transduction.</text>
</comment>
<keyword evidence="7" id="KW-0539">Nucleus</keyword>
<sequence length="556" mass="62180">MGCCSSRSADSPASRVTRWRSTGIVALRDARLKVVPNEVLQVGNSLRILDLTNNKIAEIPQEVGTLVNMQRLVLAGNLVESIPANIGYLRNLKILTLDRNKISVLPEELGSLSNLQQLSISQNSLSRLPKSVGDLRNMLLLNVSDNKLIALPESIGGCSSLEELQANGNSIEDVPSSICNLVCLKSLSLNGNKIRQLPQNLLKDCKALQNISLHDNPISMDQFQQMDGFTEFEARRRKKFDKQIDSNVMMSSTALDEGIDLNYQKTNSLAHSACCPDLLQILAQRMEDQMANVRLTDFEFFRIILPGSSKTKLKLPYKFARELGDRELREARLRVAGEGRRPWDVKVFDDDVSGDVYLGRGWQEFARAHDLRDGHFLVFRYDGAAAFTVTVFDETMCRRDYRRHHDAAGTGSSSSSDSSDAAAAAAATAAAEGVGDVALSQFAVTLRQCNLEDKQAQYLNVPMEFQEAHEYARREKVVLRMRGEAWTVRLKHSRRERGQRTAFRYGWHRFCVDNGLAVGDTCFFRVLREGDLRRRGAADDHVLKVAVRKADGTTLE</sequence>
<evidence type="ECO:0000256" key="3">
    <source>
        <dbReference type="ARBA" id="ARBA00022737"/>
    </source>
</evidence>
<evidence type="ECO:0000256" key="7">
    <source>
        <dbReference type="ARBA" id="ARBA00023242"/>
    </source>
</evidence>